<dbReference type="PANTHER" id="PTHR12815">
    <property type="entry name" value="SORTING AND ASSEMBLY MACHINERY SAMM50 PROTEIN FAMILY MEMBER"/>
    <property type="match status" value="1"/>
</dbReference>
<dbReference type="InterPro" id="IPR039910">
    <property type="entry name" value="D15-like"/>
</dbReference>
<dbReference type="InterPro" id="IPR034746">
    <property type="entry name" value="POTRA"/>
</dbReference>
<dbReference type="Pfam" id="PF07244">
    <property type="entry name" value="POTRA"/>
    <property type="match status" value="4"/>
</dbReference>
<keyword evidence="4" id="KW-0732">Signal</keyword>
<organism evidence="9">
    <name type="scientific">marine metagenome</name>
    <dbReference type="NCBI Taxonomy" id="408172"/>
    <lineage>
        <taxon>unclassified sequences</taxon>
        <taxon>metagenomes</taxon>
        <taxon>ecological metagenomes</taxon>
    </lineage>
</organism>
<evidence type="ECO:0000256" key="3">
    <source>
        <dbReference type="ARBA" id="ARBA00022692"/>
    </source>
</evidence>
<reference evidence="9" key="1">
    <citation type="submission" date="2018-05" db="EMBL/GenBank/DDBJ databases">
        <authorList>
            <person name="Lanie J.A."/>
            <person name="Ng W.-L."/>
            <person name="Kazmierczak K.M."/>
            <person name="Andrzejewski T.M."/>
            <person name="Davidsen T.M."/>
            <person name="Wayne K.J."/>
            <person name="Tettelin H."/>
            <person name="Glass J.I."/>
            <person name="Rusch D."/>
            <person name="Podicherti R."/>
            <person name="Tsui H.-C.T."/>
            <person name="Winkler M.E."/>
        </authorList>
    </citation>
    <scope>NUCLEOTIDE SEQUENCE</scope>
</reference>
<evidence type="ECO:0000313" key="9">
    <source>
        <dbReference type="EMBL" id="SUZ99448.1"/>
    </source>
</evidence>
<dbReference type="NCBIfam" id="TIGR03303">
    <property type="entry name" value="OM_YaeT"/>
    <property type="match status" value="1"/>
</dbReference>
<protein>
    <recommendedName>
        <fullName evidence="8">POTRA domain-containing protein</fullName>
    </recommendedName>
</protein>
<dbReference type="GO" id="GO:0019867">
    <property type="term" value="C:outer membrane"/>
    <property type="evidence" value="ECO:0007669"/>
    <property type="project" value="InterPro"/>
</dbReference>
<dbReference type="PANTHER" id="PTHR12815:SF47">
    <property type="entry name" value="TRANSLOCATION AND ASSEMBLY MODULE SUBUNIT TAMA"/>
    <property type="match status" value="1"/>
</dbReference>
<keyword evidence="5" id="KW-0677">Repeat</keyword>
<evidence type="ECO:0000256" key="5">
    <source>
        <dbReference type="ARBA" id="ARBA00022737"/>
    </source>
</evidence>
<evidence type="ECO:0000256" key="1">
    <source>
        <dbReference type="ARBA" id="ARBA00004370"/>
    </source>
</evidence>
<dbReference type="EMBL" id="UINC01002704">
    <property type="protein sequence ID" value="SUZ99448.1"/>
    <property type="molecule type" value="Genomic_DNA"/>
</dbReference>
<comment type="subcellular location">
    <subcellularLocation>
        <location evidence="1">Membrane</location>
    </subcellularLocation>
</comment>
<dbReference type="PROSITE" id="PS51779">
    <property type="entry name" value="POTRA"/>
    <property type="match status" value="2"/>
</dbReference>
<dbReference type="PIRSF" id="PIRSF006076">
    <property type="entry name" value="OM_assembly_OMP85"/>
    <property type="match status" value="1"/>
</dbReference>
<feature type="domain" description="POTRA" evidence="8">
    <location>
        <begin position="193"/>
        <end position="280"/>
    </location>
</feature>
<accession>A0A381S807</accession>
<dbReference type="Pfam" id="PF01103">
    <property type="entry name" value="Omp85"/>
    <property type="match status" value="1"/>
</dbReference>
<evidence type="ECO:0000256" key="6">
    <source>
        <dbReference type="ARBA" id="ARBA00023136"/>
    </source>
</evidence>
<dbReference type="Gene3D" id="2.40.160.50">
    <property type="entry name" value="membrane protein fhac: a member of the omp85/tpsb transporter family"/>
    <property type="match status" value="1"/>
</dbReference>
<dbReference type="AlphaFoldDB" id="A0A381S807"/>
<evidence type="ECO:0000256" key="7">
    <source>
        <dbReference type="ARBA" id="ARBA00023237"/>
    </source>
</evidence>
<dbReference type="InterPro" id="IPR023707">
    <property type="entry name" value="OM_assembly_BamA"/>
</dbReference>
<dbReference type="InterPro" id="IPR000184">
    <property type="entry name" value="Bac_surfAg_D15"/>
</dbReference>
<keyword evidence="3" id="KW-0812">Transmembrane</keyword>
<proteinExistence type="predicted"/>
<name>A0A381S807_9ZZZZ</name>
<sequence length="799" mass="92312">MINKNIVQIILVFFCTIYIYAQQDVTLLGVEVEGNTLAAETMIRYTSGLRQNELINVTDFSRAVKRLWQLGLFKDIQIVIDKETSEGLFISIHVEENPILGSVIYKGNKRLKDKQLQDELELYKGQRIKPHSLIESISKLRKFYAGDGFLLAEIDAELIEPNSNVENQESEKDAKKKALTKDIVFTIKENDKVKIDKIIFDGNESYSDFRLRRVLKETKQQRWYLFWRSFFDKNNFKEDKLALEAFYRNNGYRDFYIISDTTISSPKFKNIDIVIKVNEGTRYKYRNFSWDGNTLFDTYKLERALNLKKGEYYNEEEFNVAVYNNMQGLYMDRGYIYSRIEPQFIPIGTDSLDIHFPIIENHQVSVRNISIFGNDHTRENVIRRELNIFPGDIFNREMLIRSQSNLARLNYFANVLPDVAPVDEDQVDLEIVVEEKSSDRANANIGYSGVYGLSGGVGVEFSNFRGMGQQFMISYNIGSRYNFYSSQPTSQFKSFSMSFVDPMIFDTPNRVGFSIFYTYRGQGTNYYFPLDLRMRGGSVQWGRRFKWPDDYFRGYWVVRSMQKTYEGTEEELDQYVNGLGTTFGNSITQVITRDKRNHHEFPTQGSKFTWETTLSGNLFGGNEDFAKHLLNLEWFTPTFWKFVLMSSFKIGVIQPLDNLDNQRSIIPFDEKFIMGGNGMPYGNMLRGYPDNSISPGPTGGNALLRSVTEFRVPVSQNPVIYGLMFAEMGNVWNTVNMSESFDIPRDGAFTLKRSAGIGIRFYMPMMGVLGFDMGYGFDAIDNSGDPPGWNYTIIFGNVF</sequence>
<feature type="domain" description="POTRA" evidence="8">
    <location>
        <begin position="364"/>
        <end position="436"/>
    </location>
</feature>
<keyword evidence="6" id="KW-0472">Membrane</keyword>
<evidence type="ECO:0000256" key="2">
    <source>
        <dbReference type="ARBA" id="ARBA00022452"/>
    </source>
</evidence>
<keyword evidence="7" id="KW-0998">Cell outer membrane</keyword>
<evidence type="ECO:0000259" key="8">
    <source>
        <dbReference type="PROSITE" id="PS51779"/>
    </source>
</evidence>
<gene>
    <name evidence="9" type="ORF">METZ01_LOCUS52302</name>
</gene>
<dbReference type="GO" id="GO:0071709">
    <property type="term" value="P:membrane assembly"/>
    <property type="evidence" value="ECO:0007669"/>
    <property type="project" value="InterPro"/>
</dbReference>
<dbReference type="Gene3D" id="3.10.20.310">
    <property type="entry name" value="membrane protein fhac"/>
    <property type="match status" value="5"/>
</dbReference>
<evidence type="ECO:0000256" key="4">
    <source>
        <dbReference type="ARBA" id="ARBA00022729"/>
    </source>
</evidence>
<dbReference type="InterPro" id="IPR010827">
    <property type="entry name" value="BamA/TamA_POTRA"/>
</dbReference>
<keyword evidence="2" id="KW-1134">Transmembrane beta strand</keyword>